<evidence type="ECO:0000313" key="1">
    <source>
        <dbReference type="EMBL" id="CCM00865.1"/>
    </source>
</evidence>
<organism evidence="1 2">
    <name type="scientific">Fibroporia radiculosa</name>
    <dbReference type="NCBI Taxonomy" id="599839"/>
    <lineage>
        <taxon>Eukaryota</taxon>
        <taxon>Fungi</taxon>
        <taxon>Dikarya</taxon>
        <taxon>Basidiomycota</taxon>
        <taxon>Agaricomycotina</taxon>
        <taxon>Agaricomycetes</taxon>
        <taxon>Polyporales</taxon>
        <taxon>Fibroporiaceae</taxon>
        <taxon>Fibroporia</taxon>
    </lineage>
</organism>
<reference evidence="1 2" key="1">
    <citation type="journal article" date="2012" name="Appl. Environ. Microbiol.">
        <title>Short-read sequencing for genomic analysis of the brown rot fungus Fibroporia radiculosa.</title>
        <authorList>
            <person name="Tang J.D."/>
            <person name="Perkins A.D."/>
            <person name="Sonstegard T.S."/>
            <person name="Schroeder S.G."/>
            <person name="Burgess S.C."/>
            <person name="Diehl S.V."/>
        </authorList>
    </citation>
    <scope>NUCLEOTIDE SEQUENCE [LARGE SCALE GENOMIC DNA]</scope>
    <source>
        <strain evidence="1 2">TFFH 294</strain>
    </source>
</reference>
<name>J4GN68_9APHY</name>
<proteinExistence type="predicted"/>
<dbReference type="AlphaFoldDB" id="J4GN68"/>
<dbReference type="Proteomes" id="UP000006352">
    <property type="component" value="Unassembled WGS sequence"/>
</dbReference>
<gene>
    <name evidence="1" type="ORF">FIBRA_02911</name>
</gene>
<dbReference type="InParanoid" id="J4GN68"/>
<sequence>MGSIGPITEVARSEPDMRFKHLIQLPVELWEKVIDCVADDWMGAYRDNEVYEARLLTLGRVCRGWYSRCRFRAQERLDVRDTDKSQVYRLIKVLNKHPERCRPIKAVSFDWWNESVAVFGTFAICMAQKLPRVELLRFENGVWVVGQLHTQIFLHVTLAFGSVTILDFFSVKFPSAVVFGRLVRALPRLASLYCHQVHFEKRCDVASTVWVRHPLRLDTVDLHNSNDVIDFLASSDAHVRHLSSRNDALEKCSKLLPVVAESLLSLRIALERYFGSPTDARPSDFQIDLTPAVRLQALSFNLRLEDMIRAANILSRASLPKLIEVKFNSLLYDAKSPLVQDALDNVDNNCYALMDQALSGRRYPALQSAVFHLHFCVRRSSVKEVMPKDSWESQLSSRFPSLHASGRLV</sequence>
<dbReference type="OrthoDB" id="2817417at2759"/>
<protein>
    <recommendedName>
        <fullName evidence="3">F-box domain-containing protein</fullName>
    </recommendedName>
</protein>
<dbReference type="RefSeq" id="XP_012180148.1">
    <property type="nucleotide sequence ID" value="XM_012324758.1"/>
</dbReference>
<dbReference type="GeneID" id="24095776"/>
<dbReference type="EMBL" id="HE797009">
    <property type="protein sequence ID" value="CCM00865.1"/>
    <property type="molecule type" value="Genomic_DNA"/>
</dbReference>
<evidence type="ECO:0000313" key="2">
    <source>
        <dbReference type="Proteomes" id="UP000006352"/>
    </source>
</evidence>
<dbReference type="HOGENOM" id="CLU_036316_0_2_1"/>
<evidence type="ECO:0008006" key="3">
    <source>
        <dbReference type="Google" id="ProtNLM"/>
    </source>
</evidence>
<accession>J4GN68</accession>
<keyword evidence="2" id="KW-1185">Reference proteome</keyword>